<dbReference type="Pfam" id="PF13252">
    <property type="entry name" value="Phage_capsid_3"/>
    <property type="match status" value="1"/>
</dbReference>
<comment type="caution">
    <text evidence="1">The sequence shown here is derived from an EMBL/GenBank/DDBJ whole genome shotgun (WGS) entry which is preliminary data.</text>
</comment>
<name>A0A7X0U9I5_9BURK</name>
<dbReference type="Proteomes" id="UP000575083">
    <property type="component" value="Unassembled WGS sequence"/>
</dbReference>
<dbReference type="NCBIfam" id="TIGR04387">
    <property type="entry name" value="capsid_maj_N4"/>
    <property type="match status" value="1"/>
</dbReference>
<evidence type="ECO:0000313" key="2">
    <source>
        <dbReference type="Proteomes" id="UP000575083"/>
    </source>
</evidence>
<keyword evidence="2" id="KW-1185">Reference proteome</keyword>
<accession>A0A7X0U9I5</accession>
<sequence length="429" mass="46674">MTATKTHMAHGDPKAMVEQAVGVFALSNGRNSQMNHLTGKFPQLEGAASVIKNQSGNKMPVVKAQNLGKGKGDEITFHLINPTGGKPIMGSKIAQGKGVGAKLSEGRLRVNQARFPIDMGDTMTQVRSPVDMRRLGRPMAQDKMDRYLDQSLLTHMAGARGFHDNFEWIVPTENDPDFEEIMVNPVVAPSKNRHFIAKGGGVELFKVNGGEIDIASTDLMKMGTIDSMRAYVEQIPAAPPPVQFEGDVAATDSPIRVMLVSPAQYSTFATDPNFRQYISAAHARASQANRHPLFLGECGLWNGILIVKHPKPIRFYAGDTIRYCAAYDSEDESTCIVPQSFTDKFAVDRAILLGGQAVAQAFAASEHSGMPFFWSEEKGDHGDKMEILIGAILGMAKIRFEVDMGNSKQFTDHGVGVLDTVVPIIGARM</sequence>
<reference evidence="1 2" key="1">
    <citation type="submission" date="2020-08" db="EMBL/GenBank/DDBJ databases">
        <title>Functional genomics of gut bacteria from endangered species of beetles.</title>
        <authorList>
            <person name="Carlos-Shanley C."/>
        </authorList>
    </citation>
    <scope>NUCLEOTIDE SEQUENCE [LARGE SCALE GENOMIC DNA]</scope>
    <source>
        <strain evidence="1 2">S00198</strain>
    </source>
</reference>
<protein>
    <submittedName>
        <fullName evidence="1">N4-gp56 family major capsid protein</fullName>
    </submittedName>
</protein>
<proteinExistence type="predicted"/>
<organism evidence="1 2">
    <name type="scientific">Acidovorax soli</name>
    <dbReference type="NCBI Taxonomy" id="592050"/>
    <lineage>
        <taxon>Bacteria</taxon>
        <taxon>Pseudomonadati</taxon>
        <taxon>Pseudomonadota</taxon>
        <taxon>Betaproteobacteria</taxon>
        <taxon>Burkholderiales</taxon>
        <taxon>Comamonadaceae</taxon>
        <taxon>Acidovorax</taxon>
    </lineage>
</organism>
<dbReference type="RefSeq" id="WP_260420193.1">
    <property type="nucleotide sequence ID" value="NZ_JACHLK010000003.1"/>
</dbReference>
<dbReference type="AlphaFoldDB" id="A0A7X0U9I5"/>
<dbReference type="InterPro" id="IPR025267">
    <property type="entry name" value="ORF017-like"/>
</dbReference>
<dbReference type="EMBL" id="JACHLK010000003">
    <property type="protein sequence ID" value="MBB6559590.1"/>
    <property type="molecule type" value="Genomic_DNA"/>
</dbReference>
<gene>
    <name evidence="1" type="ORF">HNP48_002257</name>
</gene>
<evidence type="ECO:0000313" key="1">
    <source>
        <dbReference type="EMBL" id="MBB6559590.1"/>
    </source>
</evidence>